<dbReference type="KEGG" id="mcys:MCB1EB_1748"/>
<dbReference type="InterPro" id="IPR013394">
    <property type="entry name" value="T3SS_HrpB1/HrpK"/>
</dbReference>
<protein>
    <submittedName>
        <fullName evidence="1">Type III secretion protein HrpB1/HrpK</fullName>
    </submittedName>
</protein>
<organism evidence="1 2">
    <name type="scientific">Mycoavidus cysteinexigens</name>
    <dbReference type="NCBI Taxonomy" id="1553431"/>
    <lineage>
        <taxon>Bacteria</taxon>
        <taxon>Pseudomonadati</taxon>
        <taxon>Pseudomonadota</taxon>
        <taxon>Betaproteobacteria</taxon>
        <taxon>Burkholderiales</taxon>
        <taxon>Burkholderiaceae</taxon>
        <taxon>Mycoavidus</taxon>
    </lineage>
</organism>
<gene>
    <name evidence="1" type="ORF">MCB1EB_1748</name>
</gene>
<dbReference type="EMBL" id="AP018150">
    <property type="protein sequence ID" value="BBE09909.1"/>
    <property type="molecule type" value="Genomic_DNA"/>
</dbReference>
<name>A0A2Z6EWT7_9BURK</name>
<accession>A0A2Z6EWT7</accession>
<dbReference type="InterPro" id="IPR011990">
    <property type="entry name" value="TPR-like_helical_dom_sf"/>
</dbReference>
<keyword evidence="2" id="KW-1185">Reference proteome</keyword>
<evidence type="ECO:0000313" key="2">
    <source>
        <dbReference type="Proteomes" id="UP000282597"/>
    </source>
</evidence>
<dbReference type="Proteomes" id="UP000282597">
    <property type="component" value="Chromosome"/>
</dbReference>
<reference evidence="1 2" key="1">
    <citation type="journal article" date="2018" name="Microbes Environ.">
        <title>Comparative Genomic Insights into Endofungal Lifestyles of Two Bacterial Endosymbionts, Mycoavidus cysteinexigens and Burkholderia rhizoxinica.</title>
        <authorList>
            <person name="Sharmin D."/>
            <person name="Guo Y."/>
            <person name="Nishizawa T."/>
            <person name="Ohshima S."/>
            <person name="Sato Y."/>
            <person name="Takashima Y."/>
            <person name="Narisawa K."/>
            <person name="Ohta H."/>
        </authorList>
    </citation>
    <scope>NUCLEOTIDE SEQUENCE [LARGE SCALE GENOMIC DNA]</scope>
    <source>
        <strain evidence="1 2">B1-EB</strain>
    </source>
</reference>
<evidence type="ECO:0000313" key="1">
    <source>
        <dbReference type="EMBL" id="BBE09909.1"/>
    </source>
</evidence>
<dbReference type="Pfam" id="PF09613">
    <property type="entry name" value="HrpB1_HrpK"/>
    <property type="match status" value="1"/>
</dbReference>
<dbReference type="RefSeq" id="WP_232034103.1">
    <property type="nucleotide sequence ID" value="NZ_AP018150.1"/>
</dbReference>
<sequence>MTYLDCDDEVIWGLIDVISAAVVGDSTFQEKEGDGPDPGDIELMINAVRVLRPNLLEFEIYEAMLLMKRGLLDDAVRTINRILSLRPDFNYGKAILAFCLLRKRDPKWTILADQVIEANEPPEAVKLVTLLQEYIAFVEGRLAPSEIHAVKILEESSKAQVEAFNTSAEYFPRA</sequence>
<proteinExistence type="predicted"/>
<dbReference type="SUPFAM" id="SSF48452">
    <property type="entry name" value="TPR-like"/>
    <property type="match status" value="1"/>
</dbReference>
<dbReference type="AlphaFoldDB" id="A0A2Z6EWT7"/>